<gene>
    <name evidence="4" type="ORF">GOB93_05550</name>
</gene>
<keyword evidence="2" id="KW-0326">Glycosidase</keyword>
<feature type="domain" description="Inosine/uridine-preferring nucleoside hydrolase" evidence="3">
    <location>
        <begin position="5"/>
        <end position="302"/>
    </location>
</feature>
<dbReference type="PANTHER" id="PTHR12304">
    <property type="entry name" value="INOSINE-URIDINE PREFERRING NUCLEOSIDE HYDROLASE"/>
    <property type="match status" value="1"/>
</dbReference>
<dbReference type="Proteomes" id="UP000635278">
    <property type="component" value="Unassembled WGS sequence"/>
</dbReference>
<dbReference type="Gene3D" id="3.90.245.10">
    <property type="entry name" value="Ribonucleoside hydrolase-like"/>
    <property type="match status" value="1"/>
</dbReference>
<reference evidence="4 5" key="1">
    <citation type="journal article" date="2020" name="Int. J. Syst. Evol. Microbiol.">
        <title>Novel acetic acid bacteria from cider fermentations: Acetobacter conturbans sp. nov. and Acetobacter fallax sp. nov.</title>
        <authorList>
            <person name="Sombolestani A.S."/>
            <person name="Cleenwerck I."/>
            <person name="Cnockaert M."/>
            <person name="Borremans W."/>
            <person name="Wieme A.D."/>
            <person name="De Vuyst L."/>
            <person name="Vandamme P."/>
        </authorList>
    </citation>
    <scope>NUCLEOTIDE SEQUENCE [LARGE SCALE GENOMIC DNA]</scope>
    <source>
        <strain evidence="4 5">LMG 30640</strain>
    </source>
</reference>
<evidence type="ECO:0000256" key="2">
    <source>
        <dbReference type="ARBA" id="ARBA00023295"/>
    </source>
</evidence>
<dbReference type="InterPro" id="IPR036452">
    <property type="entry name" value="Ribo_hydro-like"/>
</dbReference>
<dbReference type="CDD" id="cd02651">
    <property type="entry name" value="nuc_hydro_IU_UC_XIUA"/>
    <property type="match status" value="1"/>
</dbReference>
<dbReference type="GO" id="GO:0016787">
    <property type="term" value="F:hydrolase activity"/>
    <property type="evidence" value="ECO:0007669"/>
    <property type="project" value="UniProtKB-KW"/>
</dbReference>
<organism evidence="4 5">
    <name type="scientific">Acetobacter musti</name>
    <dbReference type="NCBI Taxonomy" id="864732"/>
    <lineage>
        <taxon>Bacteria</taxon>
        <taxon>Pseudomonadati</taxon>
        <taxon>Pseudomonadota</taxon>
        <taxon>Alphaproteobacteria</taxon>
        <taxon>Acetobacterales</taxon>
        <taxon>Acetobacteraceae</taxon>
        <taxon>Acetobacter</taxon>
    </lineage>
</organism>
<proteinExistence type="predicted"/>
<comment type="caution">
    <text evidence="4">The sequence shown here is derived from an EMBL/GenBank/DDBJ whole genome shotgun (WGS) entry which is preliminary data.</text>
</comment>
<dbReference type="InterPro" id="IPR023186">
    <property type="entry name" value="IUNH"/>
</dbReference>
<dbReference type="PROSITE" id="PS01247">
    <property type="entry name" value="IUNH"/>
    <property type="match status" value="1"/>
</dbReference>
<dbReference type="PANTHER" id="PTHR12304:SF4">
    <property type="entry name" value="URIDINE NUCLEOSIDASE"/>
    <property type="match status" value="1"/>
</dbReference>
<evidence type="ECO:0000313" key="5">
    <source>
        <dbReference type="Proteomes" id="UP000635278"/>
    </source>
</evidence>
<keyword evidence="1 4" id="KW-0378">Hydrolase</keyword>
<dbReference type="InterPro" id="IPR015910">
    <property type="entry name" value="I/U_nuclsd_hydro_CS"/>
</dbReference>
<evidence type="ECO:0000256" key="1">
    <source>
        <dbReference type="ARBA" id="ARBA00022801"/>
    </source>
</evidence>
<dbReference type="Pfam" id="PF01156">
    <property type="entry name" value="IU_nuc_hydro"/>
    <property type="match status" value="1"/>
</dbReference>
<sequence length="313" mass="33696">MKRKIIIDTDPGQDDAVAIFLALASPEIDVQAIIAVAGNVPLHHTVENARRVLEMAGRPDIPLYAGAARPLRRTQTTAEHVHGPSGLDGIDTSWSLSMPVQTQSGVDYLIGAIRAAEPKELTLVMLGPLTDLAIALTLAPDIAGRLREVVLMGGAWSELGNITPAAEFNIYADPEAADIVFSAGIPLVVLPLDVTHQCLGLPERLTAMRENGNRCSVAAADMLSFSERFDLKKYGWPGAPLHDPCTIAWLLNPEIFGGRTVNVSIETGNGLCAGMTVVDWWRVTDRTPNALFLRDVDSDAFYSLLTSRLATLP</sequence>
<dbReference type="RefSeq" id="WP_173582492.1">
    <property type="nucleotide sequence ID" value="NZ_WOTB01000005.1"/>
</dbReference>
<dbReference type="InterPro" id="IPR001910">
    <property type="entry name" value="Inosine/uridine_hydrolase_dom"/>
</dbReference>
<evidence type="ECO:0000313" key="4">
    <source>
        <dbReference type="EMBL" id="NHN84108.1"/>
    </source>
</evidence>
<dbReference type="EMBL" id="WOTB01000005">
    <property type="protein sequence ID" value="NHN84108.1"/>
    <property type="molecule type" value="Genomic_DNA"/>
</dbReference>
<name>A0ABX0JPT2_9PROT</name>
<dbReference type="SUPFAM" id="SSF53590">
    <property type="entry name" value="Nucleoside hydrolase"/>
    <property type="match status" value="1"/>
</dbReference>
<protein>
    <submittedName>
        <fullName evidence="4">Nucleoside hydrolase</fullName>
    </submittedName>
</protein>
<evidence type="ECO:0000259" key="3">
    <source>
        <dbReference type="Pfam" id="PF01156"/>
    </source>
</evidence>
<accession>A0ABX0JPT2</accession>
<keyword evidence="5" id="KW-1185">Reference proteome</keyword>